<dbReference type="PANTHER" id="PTHR31751:SF42">
    <property type="entry name" value="PROTEIN CBG10204"/>
    <property type="match status" value="1"/>
</dbReference>
<dbReference type="EMBL" id="JAWDJR010000016">
    <property type="protein sequence ID" value="KAK9960334.1"/>
    <property type="molecule type" value="Genomic_DNA"/>
</dbReference>
<proteinExistence type="predicted"/>
<name>A0AAW1ZJ00_CULAL</name>
<gene>
    <name evidence="1" type="ORF">ABG768_008195</name>
</gene>
<accession>A0AAW1ZJ00</accession>
<sequence length="278" mass="31940">MFRGLKQLLITDNKSLGKALDSAAKERDCEDLKLWRPAVINHLYWTAASTPNGDKDVMEDKWKSMFRTSTNMSLLHFPAVHIHLWRGNQVQHTVFTVLVKALVKAFGSFPQHQTFSLEAFHHILTFAPKHTGFSFLGMYSRLLLAALHFNHNGSREVARTRCVMFLKGGYVVRPIKEKPSYALMESLRVGYSRWRTQHCLVFLFPLPSEDQRGSTRICWCVSSTAFTIQYALKGLPIVSAQCHRLFVSHLVFYSPNCNKHLSQTVMFTQCMSVFWIPL</sequence>
<dbReference type="PANTHER" id="PTHR31751">
    <property type="entry name" value="SI:CH211-108C17.2-RELATED-RELATED"/>
    <property type="match status" value="1"/>
</dbReference>
<dbReference type="Proteomes" id="UP001479290">
    <property type="component" value="Unassembled WGS sequence"/>
</dbReference>
<dbReference type="AlphaFoldDB" id="A0AAW1ZJ00"/>
<evidence type="ECO:0000313" key="1">
    <source>
        <dbReference type="EMBL" id="KAK9960334.1"/>
    </source>
</evidence>
<organism evidence="1 2">
    <name type="scientific">Culter alburnus</name>
    <name type="common">Topmouth culter</name>
    <dbReference type="NCBI Taxonomy" id="194366"/>
    <lineage>
        <taxon>Eukaryota</taxon>
        <taxon>Metazoa</taxon>
        <taxon>Chordata</taxon>
        <taxon>Craniata</taxon>
        <taxon>Vertebrata</taxon>
        <taxon>Euteleostomi</taxon>
        <taxon>Actinopterygii</taxon>
        <taxon>Neopterygii</taxon>
        <taxon>Teleostei</taxon>
        <taxon>Ostariophysi</taxon>
        <taxon>Cypriniformes</taxon>
        <taxon>Xenocyprididae</taxon>
        <taxon>Xenocypridinae</taxon>
        <taxon>Culter</taxon>
    </lineage>
</organism>
<keyword evidence="2" id="KW-1185">Reference proteome</keyword>
<comment type="caution">
    <text evidence="1">The sequence shown here is derived from an EMBL/GenBank/DDBJ whole genome shotgun (WGS) entry which is preliminary data.</text>
</comment>
<protein>
    <submittedName>
        <fullName evidence="1">Uncharacterized protein</fullName>
    </submittedName>
</protein>
<reference evidence="1 2" key="1">
    <citation type="submission" date="2024-05" db="EMBL/GenBank/DDBJ databases">
        <title>A high-quality chromosomal-level genome assembly of Topmouth culter (Culter alburnus).</title>
        <authorList>
            <person name="Zhao H."/>
        </authorList>
    </citation>
    <scope>NUCLEOTIDE SEQUENCE [LARGE SCALE GENOMIC DNA]</scope>
    <source>
        <strain evidence="1">CATC2023</strain>
        <tissue evidence="1">Muscle</tissue>
    </source>
</reference>
<evidence type="ECO:0000313" key="2">
    <source>
        <dbReference type="Proteomes" id="UP001479290"/>
    </source>
</evidence>